<dbReference type="EMBL" id="JBHLUX010000077">
    <property type="protein sequence ID" value="MFC0472460.1"/>
    <property type="molecule type" value="Genomic_DNA"/>
</dbReference>
<proteinExistence type="predicted"/>
<comment type="caution">
    <text evidence="1">The sequence shown here is derived from an EMBL/GenBank/DDBJ whole genome shotgun (WGS) entry which is preliminary data.</text>
</comment>
<evidence type="ECO:0000313" key="1">
    <source>
        <dbReference type="EMBL" id="MFC0472460.1"/>
    </source>
</evidence>
<gene>
    <name evidence="1" type="ORF">ACFFHM_18720</name>
</gene>
<protein>
    <recommendedName>
        <fullName evidence="3">Transposase</fullName>
    </recommendedName>
</protein>
<dbReference type="Proteomes" id="UP001589838">
    <property type="component" value="Unassembled WGS sequence"/>
</dbReference>
<organism evidence="1 2">
    <name type="scientific">Halalkalibacter kiskunsagensis</name>
    <dbReference type="NCBI Taxonomy" id="1548599"/>
    <lineage>
        <taxon>Bacteria</taxon>
        <taxon>Bacillati</taxon>
        <taxon>Bacillota</taxon>
        <taxon>Bacilli</taxon>
        <taxon>Bacillales</taxon>
        <taxon>Bacillaceae</taxon>
        <taxon>Halalkalibacter</taxon>
    </lineage>
</organism>
<evidence type="ECO:0000313" key="2">
    <source>
        <dbReference type="Proteomes" id="UP001589838"/>
    </source>
</evidence>
<evidence type="ECO:0008006" key="3">
    <source>
        <dbReference type="Google" id="ProtNLM"/>
    </source>
</evidence>
<reference evidence="1 2" key="1">
    <citation type="submission" date="2024-09" db="EMBL/GenBank/DDBJ databases">
        <authorList>
            <person name="Sun Q."/>
            <person name="Mori K."/>
        </authorList>
    </citation>
    <scope>NUCLEOTIDE SEQUENCE [LARGE SCALE GENOMIC DNA]</scope>
    <source>
        <strain evidence="1 2">NCAIM B.02610</strain>
    </source>
</reference>
<sequence length="44" mass="5277">MIHIKKVQALRMNMKPVGLKQVKIIDPFWSKWQTLVREAIIPYQ</sequence>
<keyword evidence="2" id="KW-1185">Reference proteome</keyword>
<name>A0ABV6KHD0_9BACI</name>
<dbReference type="RefSeq" id="WP_335963620.1">
    <property type="nucleotide sequence ID" value="NZ_JAXBLX010000057.1"/>
</dbReference>
<accession>A0ABV6KHD0</accession>